<dbReference type="InterPro" id="IPR010982">
    <property type="entry name" value="Lambda_DNA-bd_dom_sf"/>
</dbReference>
<evidence type="ECO:0000313" key="6">
    <source>
        <dbReference type="Proteomes" id="UP000553756"/>
    </source>
</evidence>
<dbReference type="SUPFAM" id="SSF47413">
    <property type="entry name" value="lambda repressor-like DNA-binding domains"/>
    <property type="match status" value="1"/>
</dbReference>
<dbReference type="InterPro" id="IPR028082">
    <property type="entry name" value="Peripla_BP_I"/>
</dbReference>
<name>A0ABX1SX67_9BIFI</name>
<accession>A0ABX1SX67</accession>
<sequence length="358" mass="39302">MSNRVTIKDVAREAEVSIKTVSNVLNNCGSMRPATRQRVEEAMKRLGYTLNVSARAMKTGGTRLIGLGIFDFSQPFAPYLADIIIDYARQREYGVIINTYGSAGQGIPTIVNDTYRLGADGWLFFTDRPLGSEGAVLEQPYPVVLAGDYLSYGKSDLVTMSNVAAVSDTTGHLLDAGLRRIALLGAPHDCGENLPLSLKDMDESTKRAILTASEGTQHLRMQGYVKAFERRGLQVDWSTVIFAPFWNQSGGVRAARELLDSGAQPEAIICLNDAMAFGAMHELQRRGLRVPEDVQVVGFDNVPEGEFSTPALTTIDPHVEDYARHAVDMLIERIEGYDGPTRTYTTDFELVERASTSL</sequence>
<evidence type="ECO:0000256" key="2">
    <source>
        <dbReference type="ARBA" id="ARBA00023125"/>
    </source>
</evidence>
<reference evidence="5 6" key="1">
    <citation type="submission" date="2020-02" db="EMBL/GenBank/DDBJ databases">
        <title>Characterization of phylogenetic diversity of novel bifidobacterial species isolated in Czech ZOOs.</title>
        <authorList>
            <person name="Lugli G.A."/>
            <person name="Vera N.B."/>
            <person name="Ventura M."/>
        </authorList>
    </citation>
    <scope>NUCLEOTIDE SEQUENCE [LARGE SCALE GENOMIC DNA]</scope>
    <source>
        <strain evidence="5 6">DSM 109963</strain>
    </source>
</reference>
<dbReference type="SMART" id="SM00354">
    <property type="entry name" value="HTH_LACI"/>
    <property type="match status" value="1"/>
</dbReference>
<dbReference type="Gene3D" id="3.40.50.2300">
    <property type="match status" value="2"/>
</dbReference>
<keyword evidence="1" id="KW-0805">Transcription regulation</keyword>
<keyword evidence="3" id="KW-0804">Transcription</keyword>
<proteinExistence type="predicted"/>
<comment type="caution">
    <text evidence="5">The sequence shown here is derived from an EMBL/GenBank/DDBJ whole genome shotgun (WGS) entry which is preliminary data.</text>
</comment>
<dbReference type="PROSITE" id="PS00356">
    <property type="entry name" value="HTH_LACI_1"/>
    <property type="match status" value="1"/>
</dbReference>
<evidence type="ECO:0000256" key="1">
    <source>
        <dbReference type="ARBA" id="ARBA00023015"/>
    </source>
</evidence>
<dbReference type="PANTHER" id="PTHR30146:SF153">
    <property type="entry name" value="LACTOSE OPERON REPRESSOR"/>
    <property type="match status" value="1"/>
</dbReference>
<keyword evidence="2" id="KW-0238">DNA-binding</keyword>
<dbReference type="CDD" id="cd06267">
    <property type="entry name" value="PBP1_LacI_sugar_binding-like"/>
    <property type="match status" value="1"/>
</dbReference>
<dbReference type="CDD" id="cd01392">
    <property type="entry name" value="HTH_LacI"/>
    <property type="match status" value="1"/>
</dbReference>
<dbReference type="PANTHER" id="PTHR30146">
    <property type="entry name" value="LACI-RELATED TRANSCRIPTIONAL REPRESSOR"/>
    <property type="match status" value="1"/>
</dbReference>
<dbReference type="Pfam" id="PF13377">
    <property type="entry name" value="Peripla_BP_3"/>
    <property type="match status" value="1"/>
</dbReference>
<dbReference type="Proteomes" id="UP000553756">
    <property type="component" value="Unassembled WGS sequence"/>
</dbReference>
<evidence type="ECO:0000256" key="3">
    <source>
        <dbReference type="ARBA" id="ARBA00023163"/>
    </source>
</evidence>
<dbReference type="SUPFAM" id="SSF53822">
    <property type="entry name" value="Periplasmic binding protein-like I"/>
    <property type="match status" value="1"/>
</dbReference>
<gene>
    <name evidence="5" type="ORF">G1C94_1052</name>
</gene>
<dbReference type="RefSeq" id="WP_172145868.1">
    <property type="nucleotide sequence ID" value="NZ_JAAIIJ010000021.1"/>
</dbReference>
<dbReference type="EMBL" id="JAAIIJ010000021">
    <property type="protein sequence ID" value="NMN02430.1"/>
    <property type="molecule type" value="Genomic_DNA"/>
</dbReference>
<dbReference type="InterPro" id="IPR046335">
    <property type="entry name" value="LacI/GalR-like_sensor"/>
</dbReference>
<organism evidence="5 6">
    <name type="scientific">Bifidobacterium panos</name>
    <dbReference type="NCBI Taxonomy" id="2675321"/>
    <lineage>
        <taxon>Bacteria</taxon>
        <taxon>Bacillati</taxon>
        <taxon>Actinomycetota</taxon>
        <taxon>Actinomycetes</taxon>
        <taxon>Bifidobacteriales</taxon>
        <taxon>Bifidobacteriaceae</taxon>
        <taxon>Bifidobacterium</taxon>
    </lineage>
</organism>
<dbReference type="InterPro" id="IPR000843">
    <property type="entry name" value="HTH_LacI"/>
</dbReference>
<evidence type="ECO:0000259" key="4">
    <source>
        <dbReference type="PROSITE" id="PS50932"/>
    </source>
</evidence>
<dbReference type="Pfam" id="PF00356">
    <property type="entry name" value="LacI"/>
    <property type="match status" value="1"/>
</dbReference>
<keyword evidence="6" id="KW-1185">Reference proteome</keyword>
<dbReference type="PROSITE" id="PS50932">
    <property type="entry name" value="HTH_LACI_2"/>
    <property type="match status" value="1"/>
</dbReference>
<dbReference type="Gene3D" id="1.10.260.40">
    <property type="entry name" value="lambda repressor-like DNA-binding domains"/>
    <property type="match status" value="1"/>
</dbReference>
<protein>
    <submittedName>
        <fullName evidence="5">LacI family transcriptional regulator</fullName>
    </submittedName>
</protein>
<evidence type="ECO:0000313" key="5">
    <source>
        <dbReference type="EMBL" id="NMN02430.1"/>
    </source>
</evidence>
<feature type="domain" description="HTH lacI-type" evidence="4">
    <location>
        <begin position="5"/>
        <end position="59"/>
    </location>
</feature>